<evidence type="ECO:0000256" key="2">
    <source>
        <dbReference type="SAM" id="Phobius"/>
    </source>
</evidence>
<evidence type="ECO:0000313" key="3">
    <source>
        <dbReference type="EMBL" id="ORX59156.1"/>
    </source>
</evidence>
<accession>A0A1Y1VM06</accession>
<evidence type="ECO:0008006" key="5">
    <source>
        <dbReference type="Google" id="ProtNLM"/>
    </source>
</evidence>
<dbReference type="GO" id="GO:0003830">
    <property type="term" value="F:beta-1,4-mannosylglycoprotein 4-beta-N-acetylglucosaminyltransferase activity"/>
    <property type="evidence" value="ECO:0007669"/>
    <property type="project" value="InterPro"/>
</dbReference>
<feature type="region of interest" description="Disordered" evidence="1">
    <location>
        <begin position="72"/>
        <end position="126"/>
    </location>
</feature>
<dbReference type="GO" id="GO:0006044">
    <property type="term" value="P:N-acetylglucosamine metabolic process"/>
    <property type="evidence" value="ECO:0007669"/>
    <property type="project" value="TreeGrafter"/>
</dbReference>
<dbReference type="OrthoDB" id="6474464at2759"/>
<feature type="transmembrane region" description="Helical" evidence="2">
    <location>
        <begin position="12"/>
        <end position="34"/>
    </location>
</feature>
<sequence>MKHKAKQSIKHFSKIHLIVFPLILLVLFSLGYIYKKENNIIPKNVNLIKSIKNVMVNDKDINIVENRNRDNGIENHSKLLKGRGNRNKKGKGKVNSKQGSKSKNKPKHKSRPKYNHNKNSKKKENKFKIHESYSVVNIIKKKPYYDRYGIDLNKYIIDGMINKAINNNTDATIEDWDLYTPPCPNLHPVHYSKDVLDPVCEDIALPFYKVTSKGTNFYNLPLTMRLNANMEELVNDDYHPFDYGYYKYEKNEDEDYYSKVVKSPMDEVPDPRRRRLFSMILFNSEFELLDLYLAEFYEIFDYFIIYESNSTFSGFKKPLYLTRTLLETNRYEKFRDKIIPVTLPVLELKNYNSRGPGFPREHLARREVIEKGLRAVNARHGDLFIHGDLDEVPRPRLTSYLKKCGGWEHLQMGIGGGPKPINNPNTKSYIHDKTLPVSTNRVGEYKIDYSLKDSIGFSIFFYEYSFHMIENRHLSNLFHPNIAIFDARKALGQYPKFNNDGTKFDINNIKHYSKRSYIENENEFENDEIENINEVDNEYDGYYDNKTENGSNDIEGNDEDENNDYENEYIDYRSFVDDENNDKEDNDYKDINEDEKRSIENSIFNTTMFDPYKGYSYSDNTNDDYLGKGFLGEFMRFRTKIYGKNKKLLKDRNMVGFWKSGWH</sequence>
<comment type="caution">
    <text evidence="3">The sequence shown here is derived from an EMBL/GenBank/DDBJ whole genome shotgun (WGS) entry which is preliminary data.</text>
</comment>
<evidence type="ECO:0000313" key="4">
    <source>
        <dbReference type="Proteomes" id="UP000193719"/>
    </source>
</evidence>
<dbReference type="Pfam" id="PF04724">
    <property type="entry name" value="Glyco_transf_17"/>
    <property type="match status" value="1"/>
</dbReference>
<gene>
    <name evidence="3" type="ORF">BCR36DRAFT_453535</name>
</gene>
<organism evidence="3 4">
    <name type="scientific">Piromyces finnis</name>
    <dbReference type="NCBI Taxonomy" id="1754191"/>
    <lineage>
        <taxon>Eukaryota</taxon>
        <taxon>Fungi</taxon>
        <taxon>Fungi incertae sedis</taxon>
        <taxon>Chytridiomycota</taxon>
        <taxon>Chytridiomycota incertae sedis</taxon>
        <taxon>Neocallimastigomycetes</taxon>
        <taxon>Neocallimastigales</taxon>
        <taxon>Neocallimastigaceae</taxon>
        <taxon>Piromyces</taxon>
    </lineage>
</organism>
<keyword evidence="2" id="KW-0812">Transmembrane</keyword>
<feature type="region of interest" description="Disordered" evidence="1">
    <location>
        <begin position="539"/>
        <end position="564"/>
    </location>
</feature>
<dbReference type="AlphaFoldDB" id="A0A1Y1VM06"/>
<dbReference type="STRING" id="1754191.A0A1Y1VM06"/>
<dbReference type="EMBL" id="MCFH01000003">
    <property type="protein sequence ID" value="ORX59156.1"/>
    <property type="molecule type" value="Genomic_DNA"/>
</dbReference>
<dbReference type="InterPro" id="IPR006813">
    <property type="entry name" value="Glyco_trans_17"/>
</dbReference>
<keyword evidence="4" id="KW-1185">Reference proteome</keyword>
<dbReference type="PANTHER" id="PTHR12224:SF0">
    <property type="entry name" value="BETA-1,4-MANNOSYL-GLYCOPROTEIN 4-BETA-N-ACETYLGLUCOSAMINYLTRANSFERASE"/>
    <property type="match status" value="1"/>
</dbReference>
<dbReference type="GO" id="GO:0016020">
    <property type="term" value="C:membrane"/>
    <property type="evidence" value="ECO:0007669"/>
    <property type="project" value="InterPro"/>
</dbReference>
<protein>
    <recommendedName>
        <fullName evidence="5">Glycosyltransferase family 17 protein</fullName>
    </recommendedName>
</protein>
<dbReference type="Proteomes" id="UP000193719">
    <property type="component" value="Unassembled WGS sequence"/>
</dbReference>
<reference evidence="3 4" key="1">
    <citation type="submission" date="2016-08" db="EMBL/GenBank/DDBJ databases">
        <title>Genomes of anaerobic fungi encode conserved fungal cellulosomes for biomass hydrolysis.</title>
        <authorList>
            <consortium name="DOE Joint Genome Institute"/>
            <person name="Haitjema C.H."/>
            <person name="Gilmore S.P."/>
            <person name="Henske J.K."/>
            <person name="Solomon K.V."/>
            <person name="De Groot R."/>
            <person name="Kuo A."/>
            <person name="Mondo S.J."/>
            <person name="Salamov A.A."/>
            <person name="Labutti K."/>
            <person name="Zhao Z."/>
            <person name="Chiniquy J."/>
            <person name="Barry K."/>
            <person name="Brewer H.M."/>
            <person name="Purvine S.O."/>
            <person name="Wright A.T."/>
            <person name="Boxma B."/>
            <person name="Van Alen T."/>
            <person name="Hackstein J.H."/>
            <person name="Baker S.E."/>
            <person name="Grigoriev I.V."/>
            <person name="O'Malley M.A."/>
        </authorList>
    </citation>
    <scope>NUCLEOTIDE SEQUENCE [LARGE SCALE GENOMIC DNA]</scope>
    <source>
        <strain evidence="4">finn</strain>
    </source>
</reference>
<reference evidence="3 4" key="2">
    <citation type="submission" date="2016-08" db="EMBL/GenBank/DDBJ databases">
        <title>Pervasive Adenine N6-methylation of Active Genes in Fungi.</title>
        <authorList>
            <consortium name="DOE Joint Genome Institute"/>
            <person name="Mondo S.J."/>
            <person name="Dannebaum R.O."/>
            <person name="Kuo R.C."/>
            <person name="Labutti K."/>
            <person name="Haridas S."/>
            <person name="Kuo A."/>
            <person name="Salamov A."/>
            <person name="Ahrendt S.R."/>
            <person name="Lipzen A."/>
            <person name="Sullivan W."/>
            <person name="Andreopoulos W.B."/>
            <person name="Clum A."/>
            <person name="Lindquist E."/>
            <person name="Daum C."/>
            <person name="Ramamoorthy G.K."/>
            <person name="Gryganskyi A."/>
            <person name="Culley D."/>
            <person name="Magnuson J.K."/>
            <person name="James T.Y."/>
            <person name="O'Malley M.A."/>
            <person name="Stajich J.E."/>
            <person name="Spatafora J.W."/>
            <person name="Visel A."/>
            <person name="Grigoriev I.V."/>
        </authorList>
    </citation>
    <scope>NUCLEOTIDE SEQUENCE [LARGE SCALE GENOMIC DNA]</scope>
    <source>
        <strain evidence="4">finn</strain>
    </source>
</reference>
<feature type="compositionally biased region" description="Basic residues" evidence="1">
    <location>
        <begin position="78"/>
        <end position="125"/>
    </location>
</feature>
<dbReference type="PANTHER" id="PTHR12224">
    <property type="entry name" value="BETA-1,4-MANNOSYL-GLYCOPROTEIN BETA-1,4-N-ACETYLGLUCOSAMINYL-TRANSFERASE"/>
    <property type="match status" value="1"/>
</dbReference>
<keyword evidence="2" id="KW-0472">Membrane</keyword>
<name>A0A1Y1VM06_9FUNG</name>
<proteinExistence type="predicted"/>
<evidence type="ECO:0000256" key="1">
    <source>
        <dbReference type="SAM" id="MobiDB-lite"/>
    </source>
</evidence>
<keyword evidence="2" id="KW-1133">Transmembrane helix</keyword>
<feature type="compositionally biased region" description="Acidic residues" evidence="1">
    <location>
        <begin position="555"/>
        <end position="564"/>
    </location>
</feature>